<feature type="region of interest" description="Disordered" evidence="1">
    <location>
        <begin position="193"/>
        <end position="218"/>
    </location>
</feature>
<dbReference type="CDD" id="cd00657">
    <property type="entry name" value="Ferritin_like"/>
    <property type="match status" value="1"/>
</dbReference>
<proteinExistence type="predicted"/>
<dbReference type="PANTHER" id="PTHR31694:SF26">
    <property type="entry name" value="OS05G0151100 PROTEIN"/>
    <property type="match status" value="1"/>
</dbReference>
<dbReference type="PANTHER" id="PTHR31694">
    <property type="entry name" value="DESICCATION-LIKE PROTEIN"/>
    <property type="match status" value="1"/>
</dbReference>
<name>A0A6J4VNT6_9BACT</name>
<dbReference type="InterPro" id="IPR012347">
    <property type="entry name" value="Ferritin-like"/>
</dbReference>
<evidence type="ECO:0000256" key="1">
    <source>
        <dbReference type="SAM" id="MobiDB-lite"/>
    </source>
</evidence>
<dbReference type="AlphaFoldDB" id="A0A6J4VNT6"/>
<dbReference type="EMBL" id="CADCWN010000264">
    <property type="protein sequence ID" value="CAA9583278.1"/>
    <property type="molecule type" value="Genomic_DNA"/>
</dbReference>
<evidence type="ECO:0000313" key="2">
    <source>
        <dbReference type="EMBL" id="CAA9583278.1"/>
    </source>
</evidence>
<sequence>MTSRFSRFLGATAQSALASRAQVALPIFEDDLMVLNYALTLEHLENAFYKQVLAPGKLQGKAAAYLAIIGADEQAHVDALTAAITGAGGMPTKSRKSYAFDNLGDFSTEAGILAVAAILESTGVGAYNGAGREIMNKTVLAAAGSIVAVEARHTAAIRALIDPNANPVPKAFEAALRPADVVGAIGAILGRGPTSSRSTPARRRCWTRSPVQGRRSTC</sequence>
<accession>A0A6J4VNT6</accession>
<dbReference type="InterPro" id="IPR009078">
    <property type="entry name" value="Ferritin-like_SF"/>
</dbReference>
<gene>
    <name evidence="2" type="ORF">AVDCRST_MAG18-3456</name>
</gene>
<evidence type="ECO:0008006" key="3">
    <source>
        <dbReference type="Google" id="ProtNLM"/>
    </source>
</evidence>
<protein>
    <recommendedName>
        <fullName evidence="3">Dessication-associated protein</fullName>
    </recommendedName>
</protein>
<dbReference type="Pfam" id="PF13668">
    <property type="entry name" value="Ferritin_2"/>
    <property type="match status" value="1"/>
</dbReference>
<dbReference type="InterPro" id="IPR052965">
    <property type="entry name" value="Pigment-catalase-like"/>
</dbReference>
<dbReference type="SUPFAM" id="SSF47240">
    <property type="entry name" value="Ferritin-like"/>
    <property type="match status" value="1"/>
</dbReference>
<organism evidence="2">
    <name type="scientific">uncultured Thermomicrobiales bacterium</name>
    <dbReference type="NCBI Taxonomy" id="1645740"/>
    <lineage>
        <taxon>Bacteria</taxon>
        <taxon>Pseudomonadati</taxon>
        <taxon>Thermomicrobiota</taxon>
        <taxon>Thermomicrobia</taxon>
        <taxon>Thermomicrobiales</taxon>
        <taxon>environmental samples</taxon>
    </lineage>
</organism>
<dbReference type="Gene3D" id="1.20.1260.10">
    <property type="match status" value="1"/>
</dbReference>
<reference evidence="2" key="1">
    <citation type="submission" date="2020-02" db="EMBL/GenBank/DDBJ databases">
        <authorList>
            <person name="Meier V. D."/>
        </authorList>
    </citation>
    <scope>NUCLEOTIDE SEQUENCE</scope>
    <source>
        <strain evidence="2">AVDCRST_MAG18</strain>
    </source>
</reference>